<sequence>MNGFEEREAAWIALNQTRTRIFSRAERALVAAGYPRLHWYDVLWELERSPDGLRPKQLEQQFLFDQSSFSRQVARMAEDGLLTRHAAAGDGRGKVLRITDEGRTLRRQMWDIYRMHIDEGIAEAQKLGAFAPILNLND</sequence>
<dbReference type="GeneID" id="55493927"/>
<dbReference type="RefSeq" id="WP_058278018.1">
    <property type="nucleotide sequence ID" value="NZ_CYPU01000039.1"/>
</dbReference>
<dbReference type="Gene3D" id="1.10.10.10">
    <property type="entry name" value="Winged helix-like DNA-binding domain superfamily/Winged helix DNA-binding domain"/>
    <property type="match status" value="1"/>
</dbReference>
<reference evidence="2 3" key="1">
    <citation type="submission" date="2015-09" db="EMBL/GenBank/DDBJ databases">
        <authorList>
            <consortium name="Swine Surveillance"/>
        </authorList>
    </citation>
    <scope>NUCLEOTIDE SEQUENCE [LARGE SCALE GENOMIC DNA]</scope>
    <source>
        <strain evidence="2 3">CECT 4292</strain>
    </source>
</reference>
<dbReference type="SUPFAM" id="SSF46785">
    <property type="entry name" value="Winged helix' DNA-binding domain"/>
    <property type="match status" value="1"/>
</dbReference>
<evidence type="ECO:0000313" key="3">
    <source>
        <dbReference type="Proteomes" id="UP000050783"/>
    </source>
</evidence>
<protein>
    <submittedName>
        <fullName evidence="2">Homoprotocatechuate degradation operon regulator, HpaR</fullName>
    </submittedName>
</protein>
<gene>
    <name evidence="2" type="ORF">RUA4292_02732</name>
</gene>
<evidence type="ECO:0000259" key="1">
    <source>
        <dbReference type="SMART" id="SM00347"/>
    </source>
</evidence>
<dbReference type="AlphaFoldDB" id="A0A0P1EEX5"/>
<organism evidence="2 3">
    <name type="scientific">Ruegeria atlantica</name>
    <dbReference type="NCBI Taxonomy" id="81569"/>
    <lineage>
        <taxon>Bacteria</taxon>
        <taxon>Pseudomonadati</taxon>
        <taxon>Pseudomonadota</taxon>
        <taxon>Alphaproteobacteria</taxon>
        <taxon>Rhodobacterales</taxon>
        <taxon>Roseobacteraceae</taxon>
        <taxon>Ruegeria</taxon>
    </lineage>
</organism>
<dbReference type="PANTHER" id="PTHR33164:SF104">
    <property type="entry name" value="TRANSCRIPTIONAL REGULATORY PROTEIN"/>
    <property type="match status" value="1"/>
</dbReference>
<dbReference type="InterPro" id="IPR000835">
    <property type="entry name" value="HTH_MarR-typ"/>
</dbReference>
<dbReference type="InterPro" id="IPR036390">
    <property type="entry name" value="WH_DNA-bd_sf"/>
</dbReference>
<dbReference type="GO" id="GO:0003700">
    <property type="term" value="F:DNA-binding transcription factor activity"/>
    <property type="evidence" value="ECO:0007669"/>
    <property type="project" value="InterPro"/>
</dbReference>
<dbReference type="Proteomes" id="UP000050783">
    <property type="component" value="Unassembled WGS sequence"/>
</dbReference>
<dbReference type="PANTHER" id="PTHR33164">
    <property type="entry name" value="TRANSCRIPTIONAL REGULATOR, MARR FAMILY"/>
    <property type="match status" value="1"/>
</dbReference>
<evidence type="ECO:0000313" key="2">
    <source>
        <dbReference type="EMBL" id="CUH48550.1"/>
    </source>
</evidence>
<proteinExistence type="predicted"/>
<feature type="domain" description="HTH marR-type" evidence="1">
    <location>
        <begin position="27"/>
        <end position="126"/>
    </location>
</feature>
<dbReference type="InterPro" id="IPR039422">
    <property type="entry name" value="MarR/SlyA-like"/>
</dbReference>
<dbReference type="STRING" id="81569.RUM4293_00515"/>
<accession>A0A0P1EEX5</accession>
<name>A0A0P1EEX5_9RHOB</name>
<dbReference type="PRINTS" id="PR00598">
    <property type="entry name" value="HTHMARR"/>
</dbReference>
<dbReference type="GO" id="GO:0006950">
    <property type="term" value="P:response to stress"/>
    <property type="evidence" value="ECO:0007669"/>
    <property type="project" value="TreeGrafter"/>
</dbReference>
<dbReference type="Pfam" id="PF12802">
    <property type="entry name" value="MarR_2"/>
    <property type="match status" value="1"/>
</dbReference>
<dbReference type="OrthoDB" id="72352at2"/>
<dbReference type="EMBL" id="CYPU01000039">
    <property type="protein sequence ID" value="CUH48550.1"/>
    <property type="molecule type" value="Genomic_DNA"/>
</dbReference>
<dbReference type="InterPro" id="IPR036388">
    <property type="entry name" value="WH-like_DNA-bd_sf"/>
</dbReference>
<dbReference type="SMART" id="SM00347">
    <property type="entry name" value="HTH_MARR"/>
    <property type="match status" value="1"/>
</dbReference>